<protein>
    <recommendedName>
        <fullName evidence="5 12">Transketolase</fullName>
        <ecNumber evidence="5 12">2.2.1.1</ecNumber>
    </recommendedName>
</protein>
<dbReference type="InterPro" id="IPR020826">
    <property type="entry name" value="Transketolase_BS"/>
</dbReference>
<evidence type="ECO:0000256" key="12">
    <source>
        <dbReference type="NCBIfam" id="TIGR00232"/>
    </source>
</evidence>
<dbReference type="OrthoDB" id="8732661at2"/>
<comment type="cofactor">
    <cofactor evidence="15">
        <name>thiamine diphosphate</name>
        <dbReference type="ChEBI" id="CHEBI:58937"/>
    </cofactor>
    <text evidence="15">Binds 1 thiamine pyrophosphate per subunit. During the reaction, the substrate forms a covalent intermediate with the cofactor.</text>
</comment>
<evidence type="ECO:0000256" key="13">
    <source>
        <dbReference type="PIRSR" id="PIRSR605478-1"/>
    </source>
</evidence>
<name>Q164U1_ROSDO</name>
<evidence type="ECO:0000256" key="6">
    <source>
        <dbReference type="ARBA" id="ARBA00022679"/>
    </source>
</evidence>
<dbReference type="Pfam" id="PF00456">
    <property type="entry name" value="Transketolase_N"/>
    <property type="match status" value="1"/>
</dbReference>
<feature type="binding site" evidence="14">
    <location>
        <position position="35"/>
    </location>
    <ligand>
        <name>substrate</name>
    </ligand>
</feature>
<dbReference type="EMBL" id="CP000362">
    <property type="protein sequence ID" value="ABG32502.1"/>
    <property type="molecule type" value="Genomic_DNA"/>
</dbReference>
<feature type="binding site" evidence="14">
    <location>
        <position position="464"/>
    </location>
    <ligand>
        <name>substrate</name>
    </ligand>
</feature>
<dbReference type="InterPro" id="IPR029061">
    <property type="entry name" value="THDP-binding"/>
</dbReference>
<dbReference type="CDD" id="cd07033">
    <property type="entry name" value="TPP_PYR_DXS_TK_like"/>
    <property type="match status" value="1"/>
</dbReference>
<feature type="binding site" evidence="14">
    <location>
        <position position="476"/>
    </location>
    <ligand>
        <name>substrate</name>
    </ligand>
</feature>
<dbReference type="Proteomes" id="UP000007029">
    <property type="component" value="Chromosome"/>
</dbReference>
<dbReference type="Pfam" id="PF02779">
    <property type="entry name" value="Transket_pyr"/>
    <property type="match status" value="1"/>
</dbReference>
<dbReference type="InterPro" id="IPR005475">
    <property type="entry name" value="Transketolase-like_Pyr-bd"/>
</dbReference>
<dbReference type="InterPro" id="IPR055152">
    <property type="entry name" value="Transketolase-like_C_2"/>
</dbReference>
<keyword evidence="8" id="KW-0106">Calcium</keyword>
<keyword evidence="20" id="KW-1185">Reference proteome</keyword>
<dbReference type="RefSeq" id="WP_011569118.1">
    <property type="nucleotide sequence ID" value="NC_008209.1"/>
</dbReference>
<evidence type="ECO:0000256" key="10">
    <source>
        <dbReference type="ARBA" id="ARBA00023052"/>
    </source>
</evidence>
<organism evidence="19 20">
    <name type="scientific">Roseobacter denitrificans (strain ATCC 33942 / OCh 114)</name>
    <name type="common">Erythrobacter sp. (strain OCh 114)</name>
    <name type="synonym">Roseobacter denitrificans</name>
    <dbReference type="NCBI Taxonomy" id="375451"/>
    <lineage>
        <taxon>Bacteria</taxon>
        <taxon>Pseudomonadati</taxon>
        <taxon>Pseudomonadota</taxon>
        <taxon>Alphaproteobacteria</taxon>
        <taxon>Rhodobacterales</taxon>
        <taxon>Roseobacteraceae</taxon>
        <taxon>Roseobacter</taxon>
    </lineage>
</organism>
<dbReference type="GO" id="GO:0004802">
    <property type="term" value="F:transketolase activity"/>
    <property type="evidence" value="ECO:0007669"/>
    <property type="project" value="UniProtKB-UniRule"/>
</dbReference>
<dbReference type="InterPro" id="IPR005474">
    <property type="entry name" value="Transketolase_N"/>
</dbReference>
<comment type="catalytic activity">
    <reaction evidence="11">
        <text>D-sedoheptulose 7-phosphate + D-glyceraldehyde 3-phosphate = aldehydo-D-ribose 5-phosphate + D-xylulose 5-phosphate</text>
        <dbReference type="Rhea" id="RHEA:10508"/>
        <dbReference type="ChEBI" id="CHEBI:57483"/>
        <dbReference type="ChEBI" id="CHEBI:57737"/>
        <dbReference type="ChEBI" id="CHEBI:58273"/>
        <dbReference type="ChEBI" id="CHEBI:59776"/>
        <dbReference type="EC" id="2.2.1.1"/>
    </reaction>
</comment>
<feature type="binding site" evidence="15">
    <location>
        <position position="192"/>
    </location>
    <ligand>
        <name>thiamine diphosphate</name>
        <dbReference type="ChEBI" id="CHEBI:58937"/>
    </ligand>
</feature>
<dbReference type="InterPro" id="IPR005478">
    <property type="entry name" value="Transketolase_bac-like"/>
</dbReference>
<evidence type="ECO:0000256" key="8">
    <source>
        <dbReference type="ARBA" id="ARBA00022837"/>
    </source>
</evidence>
<dbReference type="eggNOG" id="COG0021">
    <property type="taxonomic scope" value="Bacteria"/>
</dbReference>
<gene>
    <name evidence="19" type="primary">tktA</name>
    <name evidence="19" type="ordered locus">RD1_2982</name>
</gene>
<keyword evidence="9 16" id="KW-0460">Magnesium</keyword>
<evidence type="ECO:0000256" key="7">
    <source>
        <dbReference type="ARBA" id="ARBA00022723"/>
    </source>
</evidence>
<feature type="binding site" evidence="16">
    <location>
        <position position="194"/>
    </location>
    <ligand>
        <name>Mg(2+)</name>
        <dbReference type="ChEBI" id="CHEBI:18420"/>
    </ligand>
</feature>
<dbReference type="FunFam" id="3.40.50.970:FF:000003">
    <property type="entry name" value="Transketolase"/>
    <property type="match status" value="1"/>
</dbReference>
<evidence type="ECO:0000256" key="14">
    <source>
        <dbReference type="PIRSR" id="PIRSR605478-2"/>
    </source>
</evidence>
<feature type="binding site" evidence="15">
    <location>
        <position position="75"/>
    </location>
    <ligand>
        <name>thiamine diphosphate</name>
        <dbReference type="ChEBI" id="CHEBI:58937"/>
    </ligand>
</feature>
<feature type="binding site" evidence="15">
    <location>
        <position position="440"/>
    </location>
    <ligand>
        <name>thiamine diphosphate</name>
        <dbReference type="ChEBI" id="CHEBI:58937"/>
    </ligand>
</feature>
<evidence type="ECO:0000256" key="16">
    <source>
        <dbReference type="PIRSR" id="PIRSR605478-4"/>
    </source>
</evidence>
<reference evidence="19 20" key="1">
    <citation type="journal article" date="2007" name="J. Bacteriol.">
        <title>The complete genome sequence of Roseobacter denitrificans reveals a mixotrophic rather than photosynthetic metabolism.</title>
        <authorList>
            <person name="Swingley W.D."/>
            <person name="Sadekar S."/>
            <person name="Mastrian S.D."/>
            <person name="Matthies H.J."/>
            <person name="Hao J."/>
            <person name="Ramos H."/>
            <person name="Acharya C.R."/>
            <person name="Conrad A.L."/>
            <person name="Taylor H.L."/>
            <person name="Dejesa L.C."/>
            <person name="Shah M.K."/>
            <person name="O'huallachain M.E."/>
            <person name="Lince M.T."/>
            <person name="Blankenship R.E."/>
            <person name="Beatty J.T."/>
            <person name="Touchman J.W."/>
        </authorList>
    </citation>
    <scope>NUCLEOTIDE SEQUENCE [LARGE SCALE GENOMIC DNA]</scope>
    <source>
        <strain evidence="20">ATCC 33942 / OCh 114</strain>
    </source>
</reference>
<evidence type="ECO:0000256" key="3">
    <source>
        <dbReference type="ARBA" id="ARBA00007131"/>
    </source>
</evidence>
<dbReference type="GO" id="GO:0046872">
    <property type="term" value="F:metal ion binding"/>
    <property type="evidence" value="ECO:0007669"/>
    <property type="project" value="UniProtKB-KW"/>
</dbReference>
<evidence type="ECO:0000256" key="1">
    <source>
        <dbReference type="ARBA" id="ARBA00004959"/>
    </source>
</evidence>
<comment type="similarity">
    <text evidence="3">Belongs to the transketolase family.</text>
</comment>
<sequence>MDLKARAAAHPDHWSKANAIRALALDAVAAANSGHSGMPIGMADAATVLFEKHLNFDPTAPNWPDRDRFILSAGHGSMLLYALLHLTGYEDMTLEQIKNFRQWGAITAGHPEYGHATGIETTTGPLGQGISNAVGFAMAEEIQRAHYGKKVVDHYTYVIAGDGCLMEGVSQEAITLAGRHQLSKLVVLWDNNNITIDGPVSLSDRTDQVGRFVSAGWDVIEIDGHDPVEIDAALTRAKKNQKPTMIACKTHIALGHAAQDTSKGHGALTNAEQNTAAKAAWGWTTGPFEVPDAVLQSWHAIGARGKAAREAWEARFDSLPRGKRETFNRAYALEVPKKLSATVKAFKKQMSEGAPKLATRASSEKVLEVINPIMPETVGGSADLTGSNNTKTSDLGVFDTDNRGGRYVYWGIREHGMAAAMNGMALHGGLRPYGGTFMCFTDYARPAMRLAALMKIPTVFVMTHDSIGLGEDGPTHQPVEHLAISRATPNTYVFRPADTIETAESWELALSSKTTPSVLSLTRQGLPTVRTEHKTRNMVAQGAYVLADAVGKRQAILMATGSEVSLAMAARDILHAEGIGTRVVSMPCWELFEEQDEALRKRVLPGGPVRVAIEAGIRMGWDRWLFGERGKREKSGFIGMHDFGASAPADVLFKELGITAEAAAQKVRDLLAGKWKPDTRV</sequence>
<comment type="cofactor">
    <cofactor evidence="16">
        <name>Mg(2+)</name>
        <dbReference type="ChEBI" id="CHEBI:18420"/>
    </cofactor>
    <text evidence="16">Binds 1 Mg(2+) ion per subunit. Can also utilize other divalent metal cations, such as Ca(2+), Mn(2+) and Co(2+).</text>
</comment>
<keyword evidence="6 19" id="KW-0808">Transferase</keyword>
<dbReference type="Gene3D" id="3.40.50.920">
    <property type="match status" value="1"/>
</dbReference>
<comment type="pathway">
    <text evidence="1">Carbohydrate degradation; pentose phosphate pathway.</text>
</comment>
<dbReference type="AlphaFoldDB" id="Q164U1"/>
<dbReference type="Gene3D" id="3.40.50.970">
    <property type="match status" value="2"/>
</dbReference>
<evidence type="ECO:0000256" key="5">
    <source>
        <dbReference type="ARBA" id="ARBA00013152"/>
    </source>
</evidence>
<evidence type="ECO:0000259" key="18">
    <source>
        <dbReference type="SMART" id="SM00861"/>
    </source>
</evidence>
<keyword evidence="7 16" id="KW-0479">Metal-binding</keyword>
<keyword evidence="10 15" id="KW-0786">Thiamine pyrophosphate</keyword>
<dbReference type="GO" id="GO:0006098">
    <property type="term" value="P:pentose-phosphate shunt"/>
    <property type="evidence" value="ECO:0007669"/>
    <property type="project" value="TreeGrafter"/>
</dbReference>
<evidence type="ECO:0000256" key="11">
    <source>
        <dbReference type="ARBA" id="ARBA00049473"/>
    </source>
</evidence>
<feature type="site" description="Important for catalytic activity" evidence="17">
    <location>
        <position position="35"/>
    </location>
</feature>
<feature type="active site" description="Proton donor" evidence="13">
    <location>
        <position position="414"/>
    </location>
</feature>
<dbReference type="PANTHER" id="PTHR43522">
    <property type="entry name" value="TRANSKETOLASE"/>
    <property type="match status" value="1"/>
</dbReference>
<dbReference type="SUPFAM" id="SSF52922">
    <property type="entry name" value="TK C-terminal domain-like"/>
    <property type="match status" value="1"/>
</dbReference>
<dbReference type="HOGENOM" id="CLU_009227_0_0_5"/>
<dbReference type="EC" id="2.2.1.1" evidence="5 12"/>
<comment type="pathway">
    <text evidence="2">Carbohydrate biosynthesis; Calvin cycle.</text>
</comment>
<dbReference type="SUPFAM" id="SSF52518">
    <property type="entry name" value="Thiamin diphosphate-binding fold (THDP-binding)"/>
    <property type="match status" value="2"/>
</dbReference>
<dbReference type="FunFam" id="3.40.50.970:FF:000004">
    <property type="entry name" value="Transketolase"/>
    <property type="match status" value="1"/>
</dbReference>
<feature type="binding site" evidence="16">
    <location>
        <position position="162"/>
    </location>
    <ligand>
        <name>Mg(2+)</name>
        <dbReference type="ChEBI" id="CHEBI:18420"/>
    </ligand>
</feature>
<dbReference type="GO" id="GO:0005829">
    <property type="term" value="C:cytosol"/>
    <property type="evidence" value="ECO:0007669"/>
    <property type="project" value="TreeGrafter"/>
</dbReference>
<feature type="binding site" evidence="14">
    <location>
        <position position="472"/>
    </location>
    <ligand>
        <name>substrate</name>
    </ligand>
</feature>
<feature type="binding site" evidence="15">
    <location>
        <begin position="124"/>
        <end position="126"/>
    </location>
    <ligand>
        <name>thiamine diphosphate</name>
        <dbReference type="ChEBI" id="CHEBI:58937"/>
    </ligand>
</feature>
<accession>Q164U1</accession>
<dbReference type="KEGG" id="rde:RD1_2982"/>
<proteinExistence type="inferred from homology"/>
<dbReference type="PANTHER" id="PTHR43522:SF2">
    <property type="entry name" value="TRANSKETOLASE 1-RELATED"/>
    <property type="match status" value="1"/>
</dbReference>
<feature type="site" description="Important for catalytic activity" evidence="17">
    <location>
        <position position="265"/>
    </location>
</feature>
<evidence type="ECO:0000256" key="9">
    <source>
        <dbReference type="ARBA" id="ARBA00022842"/>
    </source>
</evidence>
<feature type="binding site" evidence="14">
    <location>
        <position position="523"/>
    </location>
    <ligand>
        <name>substrate</name>
    </ligand>
</feature>
<feature type="binding site" evidence="15">
    <location>
        <position position="265"/>
    </location>
    <ligand>
        <name>thiamine diphosphate</name>
        <dbReference type="ChEBI" id="CHEBI:58937"/>
    </ligand>
</feature>
<dbReference type="SMART" id="SM00861">
    <property type="entry name" value="Transket_pyr"/>
    <property type="match status" value="1"/>
</dbReference>
<evidence type="ECO:0000256" key="4">
    <source>
        <dbReference type="ARBA" id="ARBA00011738"/>
    </source>
</evidence>
<evidence type="ECO:0000313" key="19">
    <source>
        <dbReference type="EMBL" id="ABG32502.1"/>
    </source>
</evidence>
<feature type="binding site" evidence="14">
    <location>
        <position position="265"/>
    </location>
    <ligand>
        <name>substrate</name>
    </ligand>
</feature>
<dbReference type="PROSITE" id="PS00802">
    <property type="entry name" value="TRANSKETOLASE_2"/>
    <property type="match status" value="1"/>
</dbReference>
<evidence type="ECO:0000256" key="17">
    <source>
        <dbReference type="PIRSR" id="PIRSR605478-5"/>
    </source>
</evidence>
<evidence type="ECO:0000256" key="15">
    <source>
        <dbReference type="PIRSR" id="PIRSR605478-3"/>
    </source>
</evidence>
<feature type="binding site" evidence="15">
    <location>
        <position position="163"/>
    </location>
    <ligand>
        <name>thiamine diphosphate</name>
        <dbReference type="ChEBI" id="CHEBI:58937"/>
    </ligand>
</feature>
<dbReference type="Pfam" id="PF22613">
    <property type="entry name" value="Transketolase_C_1"/>
    <property type="match status" value="1"/>
</dbReference>
<dbReference type="CDD" id="cd02012">
    <property type="entry name" value="TPP_TK"/>
    <property type="match status" value="1"/>
</dbReference>
<feature type="domain" description="Transketolase-like pyrimidine-binding" evidence="18">
    <location>
        <begin position="357"/>
        <end position="528"/>
    </location>
</feature>
<dbReference type="InterPro" id="IPR009014">
    <property type="entry name" value="Transketo_C/PFOR_II"/>
</dbReference>
<feature type="binding site" evidence="14">
    <location>
        <position position="387"/>
    </location>
    <ligand>
        <name>substrate</name>
    </ligand>
</feature>
<dbReference type="NCBIfam" id="TIGR00232">
    <property type="entry name" value="tktlase_bact"/>
    <property type="match status" value="1"/>
</dbReference>
<feature type="binding site" evidence="14">
    <location>
        <position position="360"/>
    </location>
    <ligand>
        <name>substrate</name>
    </ligand>
</feature>
<comment type="subunit">
    <text evidence="4">Homodimer.</text>
</comment>
<dbReference type="STRING" id="375451.RD1_2982"/>
<feature type="binding site" evidence="16">
    <location>
        <position position="192"/>
    </location>
    <ligand>
        <name>Mg(2+)</name>
        <dbReference type="ChEBI" id="CHEBI:18420"/>
    </ligand>
</feature>
<evidence type="ECO:0000313" key="20">
    <source>
        <dbReference type="Proteomes" id="UP000007029"/>
    </source>
</evidence>
<dbReference type="InterPro" id="IPR033247">
    <property type="entry name" value="Transketolase_fam"/>
</dbReference>
<evidence type="ECO:0000256" key="2">
    <source>
        <dbReference type="ARBA" id="ARBA00005215"/>
    </source>
</evidence>